<name>A0ABT5CCN9_9BACT</name>
<evidence type="ECO:0000259" key="1">
    <source>
        <dbReference type="Pfam" id="PF08241"/>
    </source>
</evidence>
<keyword evidence="2" id="KW-0489">Methyltransferase</keyword>
<dbReference type="Pfam" id="PF08241">
    <property type="entry name" value="Methyltransf_11"/>
    <property type="match status" value="1"/>
</dbReference>
<evidence type="ECO:0000313" key="3">
    <source>
        <dbReference type="Proteomes" id="UP001217485"/>
    </source>
</evidence>
<protein>
    <submittedName>
        <fullName evidence="2">Methyltransferase domain-containing protein</fullName>
    </submittedName>
</protein>
<accession>A0ABT5CCN9</accession>
<keyword evidence="3" id="KW-1185">Reference proteome</keyword>
<dbReference type="SUPFAM" id="SSF53335">
    <property type="entry name" value="S-adenosyl-L-methionine-dependent methyltransferases"/>
    <property type="match status" value="1"/>
</dbReference>
<dbReference type="GO" id="GO:0032259">
    <property type="term" value="P:methylation"/>
    <property type="evidence" value="ECO:0007669"/>
    <property type="project" value="UniProtKB-KW"/>
</dbReference>
<comment type="caution">
    <text evidence="2">The sequence shown here is derived from an EMBL/GenBank/DDBJ whole genome shotgun (WGS) entry which is preliminary data.</text>
</comment>
<feature type="domain" description="Methyltransferase type 11" evidence="1">
    <location>
        <begin position="100"/>
        <end position="212"/>
    </location>
</feature>
<dbReference type="Gene3D" id="3.40.50.150">
    <property type="entry name" value="Vaccinia Virus protein VP39"/>
    <property type="match status" value="1"/>
</dbReference>
<reference evidence="2 3" key="1">
    <citation type="submission" date="2023-01" db="EMBL/GenBank/DDBJ databases">
        <title>Minimal conservation of predation-associated metabolite biosynthetic gene clusters underscores biosynthetic potential of Myxococcota including descriptions for ten novel species: Archangium lansinium sp. nov., Myxococcus landrumus sp. nov., Nannocystis bai.</title>
        <authorList>
            <person name="Ahearne A."/>
            <person name="Stevens C."/>
            <person name="Dowd S."/>
        </authorList>
    </citation>
    <scope>NUCLEOTIDE SEQUENCE [LARGE SCALE GENOMIC DNA]</scope>
    <source>
        <strain evidence="2 3">WIWO2</strain>
    </source>
</reference>
<dbReference type="Proteomes" id="UP001217485">
    <property type="component" value="Unassembled WGS sequence"/>
</dbReference>
<dbReference type="EMBL" id="JAQNDK010000005">
    <property type="protein sequence ID" value="MDC0684204.1"/>
    <property type="molecule type" value="Genomic_DNA"/>
</dbReference>
<sequence>MWIDALQTQLASLPEPDAAQPGNREALKRVLEPALAQAAGLPQRPVGMSDFMTSQMAGWETRLPYLYIDWADTEEFRADRAFFLDAVLRHCPDRGVAAVLGCGAGGLVASLATAFPTSLGLDVSLPQLLLADHLVRGGAISLQIPEARWRQVSMRGPATPPRGAGFIVADAAALPFAPGSVSLVVTQYLLDIAGAPTFIAQEINRVLSPGGVWLNLGLPFRRSSDPPAAGPLRSDDMPAFLDDLAFDALEIRRRRAMFHDLSALDEWLPGLVHSTIFFAARKRGDLEPDPVARAFVDHAARRGSAILDMIPRFIAGRRIQLLEGWSFGSGGPRPRVELTSANSRATPIPGPLSAFLHKLLSSIDGKRAAREVLAALGTAAGEALTEDDFVVLLRTMRLRGWIEIG</sequence>
<dbReference type="GO" id="GO:0008168">
    <property type="term" value="F:methyltransferase activity"/>
    <property type="evidence" value="ECO:0007669"/>
    <property type="project" value="UniProtKB-KW"/>
</dbReference>
<gene>
    <name evidence="2" type="ORF">POL72_41160</name>
</gene>
<proteinExistence type="predicted"/>
<keyword evidence="2" id="KW-0808">Transferase</keyword>
<dbReference type="InterPro" id="IPR029063">
    <property type="entry name" value="SAM-dependent_MTases_sf"/>
</dbReference>
<organism evidence="2 3">
    <name type="scientific">Sorangium atrum</name>
    <dbReference type="NCBI Taxonomy" id="2995308"/>
    <lineage>
        <taxon>Bacteria</taxon>
        <taxon>Pseudomonadati</taxon>
        <taxon>Myxococcota</taxon>
        <taxon>Polyangia</taxon>
        <taxon>Polyangiales</taxon>
        <taxon>Polyangiaceae</taxon>
        <taxon>Sorangium</taxon>
    </lineage>
</organism>
<evidence type="ECO:0000313" key="2">
    <source>
        <dbReference type="EMBL" id="MDC0684204.1"/>
    </source>
</evidence>
<dbReference type="RefSeq" id="WP_272102328.1">
    <property type="nucleotide sequence ID" value="NZ_JAQNDK010000005.1"/>
</dbReference>
<dbReference type="InterPro" id="IPR013216">
    <property type="entry name" value="Methyltransf_11"/>
</dbReference>